<evidence type="ECO:0000313" key="2">
    <source>
        <dbReference type="EMBL" id="SDZ76461.1"/>
    </source>
</evidence>
<feature type="domain" description="Enoyl reductase (ER)" evidence="1">
    <location>
        <begin position="22"/>
        <end position="331"/>
    </location>
</feature>
<dbReference type="GO" id="GO:0016491">
    <property type="term" value="F:oxidoreductase activity"/>
    <property type="evidence" value="ECO:0007669"/>
    <property type="project" value="InterPro"/>
</dbReference>
<name>A0A1H3VP49_9GAMM</name>
<dbReference type="InterPro" id="IPR011032">
    <property type="entry name" value="GroES-like_sf"/>
</dbReference>
<organism evidence="2 3">
    <name type="scientific">Lonsdalea quercina</name>
    <dbReference type="NCBI Taxonomy" id="71657"/>
    <lineage>
        <taxon>Bacteria</taxon>
        <taxon>Pseudomonadati</taxon>
        <taxon>Pseudomonadota</taxon>
        <taxon>Gammaproteobacteria</taxon>
        <taxon>Enterobacterales</taxon>
        <taxon>Pectobacteriaceae</taxon>
        <taxon>Lonsdalea</taxon>
    </lineage>
</organism>
<dbReference type="InterPro" id="IPR036291">
    <property type="entry name" value="NAD(P)-bd_dom_sf"/>
</dbReference>
<sequence length="333" mass="36450">MTDKQREVLPETYRAWTWHDGTDPRDLRLEHIPLPPLAADQVLVRNIVIGLNPVDWKVLGVERLGWQPGKVPGVDGAGVVVAVGEDVSDRWLGQRVAYHQNLQSPGSFAEYAPVDMRALLRLPQSLDFAIAASVPCPALTAWLALDKLPPQAGQRVLISGAGGAVGLYLVQLAAAYGFNVTAMSHSRHWERLRTLGAKDCVASELADDPDWMSENAGFFAVIDSVSADHAERLSPLLRANGHLVCIQDRVANWPCAPFGRAISLHEVALGALHQFGDEAAWARLTAAGELLLIDLAEERLQAESRVVRDFSELPLLLDELRHRSFSGKPLVRV</sequence>
<evidence type="ECO:0000313" key="3">
    <source>
        <dbReference type="Proteomes" id="UP000187280"/>
    </source>
</evidence>
<dbReference type="EMBL" id="FNQS01000001">
    <property type="protein sequence ID" value="SDZ76461.1"/>
    <property type="molecule type" value="Genomic_DNA"/>
</dbReference>
<dbReference type="CDD" id="cd08271">
    <property type="entry name" value="MDR5"/>
    <property type="match status" value="1"/>
</dbReference>
<dbReference type="Pfam" id="PF08240">
    <property type="entry name" value="ADH_N"/>
    <property type="match status" value="1"/>
</dbReference>
<dbReference type="InterPro" id="IPR013149">
    <property type="entry name" value="ADH-like_C"/>
</dbReference>
<gene>
    <name evidence="2" type="ORF">SAMN02982996_00116</name>
</gene>
<dbReference type="AlphaFoldDB" id="A0A1H3VP49"/>
<dbReference type="RefSeq" id="WP_036153074.1">
    <property type="nucleotide sequence ID" value="NZ_FNQS01000001.1"/>
</dbReference>
<dbReference type="InterPro" id="IPR020843">
    <property type="entry name" value="ER"/>
</dbReference>
<evidence type="ECO:0000259" key="1">
    <source>
        <dbReference type="SMART" id="SM00829"/>
    </source>
</evidence>
<dbReference type="Gene3D" id="3.40.50.720">
    <property type="entry name" value="NAD(P)-binding Rossmann-like Domain"/>
    <property type="match status" value="1"/>
</dbReference>
<dbReference type="Pfam" id="PF00107">
    <property type="entry name" value="ADH_zinc_N"/>
    <property type="match status" value="1"/>
</dbReference>
<dbReference type="eggNOG" id="COG0604">
    <property type="taxonomic scope" value="Bacteria"/>
</dbReference>
<dbReference type="SUPFAM" id="SSF50129">
    <property type="entry name" value="GroES-like"/>
    <property type="match status" value="1"/>
</dbReference>
<dbReference type="Proteomes" id="UP000187280">
    <property type="component" value="Unassembled WGS sequence"/>
</dbReference>
<dbReference type="STRING" id="71657.SAMN02982996_00116"/>
<dbReference type="GeneID" id="97763063"/>
<accession>A0A1H3VP49</accession>
<dbReference type="SUPFAM" id="SSF51735">
    <property type="entry name" value="NAD(P)-binding Rossmann-fold domains"/>
    <property type="match status" value="1"/>
</dbReference>
<dbReference type="PANTHER" id="PTHR43482:SF1">
    <property type="entry name" value="PROTEIN AST1-RELATED"/>
    <property type="match status" value="1"/>
</dbReference>
<dbReference type="Gene3D" id="3.90.180.10">
    <property type="entry name" value="Medium-chain alcohol dehydrogenases, catalytic domain"/>
    <property type="match status" value="1"/>
</dbReference>
<protein>
    <submittedName>
        <fullName evidence="2">NADPH:quinone reductase</fullName>
    </submittedName>
</protein>
<dbReference type="PANTHER" id="PTHR43482">
    <property type="entry name" value="PROTEIN AST1-RELATED"/>
    <property type="match status" value="1"/>
</dbReference>
<keyword evidence="3" id="KW-1185">Reference proteome</keyword>
<proteinExistence type="predicted"/>
<dbReference type="SMART" id="SM00829">
    <property type="entry name" value="PKS_ER"/>
    <property type="match status" value="1"/>
</dbReference>
<reference evidence="2 3" key="1">
    <citation type="submission" date="2016-10" db="EMBL/GenBank/DDBJ databases">
        <authorList>
            <person name="de Groot N.N."/>
        </authorList>
    </citation>
    <scope>NUCLEOTIDE SEQUENCE [LARGE SCALE GENOMIC DNA]</scope>
    <source>
        <strain evidence="2 3">ATCC 29281</strain>
    </source>
</reference>
<dbReference type="InterPro" id="IPR052585">
    <property type="entry name" value="Lipid_raft_assoc_Zn_ADH"/>
</dbReference>
<dbReference type="InterPro" id="IPR013154">
    <property type="entry name" value="ADH-like_N"/>
</dbReference>